<keyword evidence="5" id="KW-0732">Signal</keyword>
<feature type="domain" description="OmpA-like" evidence="6">
    <location>
        <begin position="227"/>
        <end position="342"/>
    </location>
</feature>
<dbReference type="InterPro" id="IPR006664">
    <property type="entry name" value="OMP_bac"/>
</dbReference>
<dbReference type="PANTHER" id="PTHR30329:SF21">
    <property type="entry name" value="LIPOPROTEIN YIAD-RELATED"/>
    <property type="match status" value="1"/>
</dbReference>
<dbReference type="SUPFAM" id="SSF103088">
    <property type="entry name" value="OmpA-like"/>
    <property type="match status" value="1"/>
</dbReference>
<dbReference type="RefSeq" id="WP_339094911.1">
    <property type="nucleotide sequence ID" value="NZ_LR743508.1"/>
</dbReference>
<keyword evidence="3" id="KW-0998">Cell outer membrane</keyword>
<name>A0A679JBQ8_VARPD</name>
<feature type="signal peptide" evidence="5">
    <location>
        <begin position="1"/>
        <end position="19"/>
    </location>
</feature>
<keyword evidence="2 4" id="KW-0472">Membrane</keyword>
<reference evidence="7" key="1">
    <citation type="submission" date="2019-12" db="EMBL/GenBank/DDBJ databases">
        <authorList>
            <person name="Cremers G."/>
        </authorList>
    </citation>
    <scope>NUCLEOTIDE SEQUENCE</scope>
    <source>
        <strain evidence="7">Vvax</strain>
    </source>
</reference>
<dbReference type="PANTHER" id="PTHR30329">
    <property type="entry name" value="STATOR ELEMENT OF FLAGELLAR MOTOR COMPLEX"/>
    <property type="match status" value="1"/>
</dbReference>
<dbReference type="GO" id="GO:0009279">
    <property type="term" value="C:cell outer membrane"/>
    <property type="evidence" value="ECO:0007669"/>
    <property type="project" value="UniProtKB-SubCell"/>
</dbReference>
<proteinExistence type="predicted"/>
<gene>
    <name evidence="7" type="ORF">VVAX_06659</name>
</gene>
<organism evidence="7">
    <name type="scientific">Variovorax paradoxus</name>
    <dbReference type="NCBI Taxonomy" id="34073"/>
    <lineage>
        <taxon>Bacteria</taxon>
        <taxon>Pseudomonadati</taxon>
        <taxon>Pseudomonadota</taxon>
        <taxon>Betaproteobacteria</taxon>
        <taxon>Burkholderiales</taxon>
        <taxon>Comamonadaceae</taxon>
        <taxon>Variovorax</taxon>
    </lineage>
</organism>
<dbReference type="Gene3D" id="3.30.1330.60">
    <property type="entry name" value="OmpA-like domain"/>
    <property type="match status" value="1"/>
</dbReference>
<evidence type="ECO:0000256" key="5">
    <source>
        <dbReference type="SAM" id="SignalP"/>
    </source>
</evidence>
<evidence type="ECO:0000313" key="7">
    <source>
        <dbReference type="EMBL" id="CAA2110416.1"/>
    </source>
</evidence>
<evidence type="ECO:0000256" key="3">
    <source>
        <dbReference type="ARBA" id="ARBA00023237"/>
    </source>
</evidence>
<dbReference type="Pfam" id="PF00691">
    <property type="entry name" value="OmpA"/>
    <property type="match status" value="1"/>
</dbReference>
<evidence type="ECO:0000256" key="4">
    <source>
        <dbReference type="PROSITE-ProRule" id="PRU00473"/>
    </source>
</evidence>
<sequence length="342" mass="36730">MLVRSVPALARLLAGPALAGLLFLSTVASGQDLPGAKDNPLLKRFAGSTIVGYDFKRFDEYLVPTGTYKGYDTTSRKRSWTSSVPVEGALTRLWYESPGDTSTAELIRNYQNEVQAAGGVTLYDSGRDDNFKSRSCFLCAYSWNEIKTSRSTYTFSTADVGTARLASFRIPRPQGDLYVVVEAVQWAKDSKDYKAVKGAYAAVDIVEVGAMKQNMVTVSAGDMSKAIAANGRVALYGILFDTAKADIKPDSKPALDEIAKLLKAEPALKLRVVGHTDNQGALESNIALSKRRAEAVNAALVGQYAIAASRLGAYGVADLAPVASNAAEEGRAKNRRVELVPQ</sequence>
<feature type="chain" id="PRO_5025635297" evidence="5">
    <location>
        <begin position="20"/>
        <end position="342"/>
    </location>
</feature>
<dbReference type="InterPro" id="IPR050330">
    <property type="entry name" value="Bact_OuterMem_StrucFunc"/>
</dbReference>
<accession>A0A679JBQ8</accession>
<dbReference type="PRINTS" id="PR01021">
    <property type="entry name" value="OMPADOMAIN"/>
</dbReference>
<dbReference type="InterPro" id="IPR036737">
    <property type="entry name" value="OmpA-like_sf"/>
</dbReference>
<protein>
    <submittedName>
        <fullName evidence="7">Outer membrane protein Omp38</fullName>
    </submittedName>
</protein>
<dbReference type="InterPro" id="IPR006665">
    <property type="entry name" value="OmpA-like"/>
</dbReference>
<dbReference type="PROSITE" id="PS51123">
    <property type="entry name" value="OMPA_2"/>
    <property type="match status" value="1"/>
</dbReference>
<evidence type="ECO:0000259" key="6">
    <source>
        <dbReference type="PROSITE" id="PS51123"/>
    </source>
</evidence>
<evidence type="ECO:0000256" key="2">
    <source>
        <dbReference type="ARBA" id="ARBA00023136"/>
    </source>
</evidence>
<evidence type="ECO:0000256" key="1">
    <source>
        <dbReference type="ARBA" id="ARBA00004442"/>
    </source>
</evidence>
<dbReference type="EMBL" id="LR743508">
    <property type="protein sequence ID" value="CAA2110416.1"/>
    <property type="molecule type" value="Genomic_DNA"/>
</dbReference>
<dbReference type="AlphaFoldDB" id="A0A679JBQ8"/>
<comment type="subcellular location">
    <subcellularLocation>
        <location evidence="1">Cell outer membrane</location>
    </subcellularLocation>
</comment>
<dbReference type="CDD" id="cd07185">
    <property type="entry name" value="OmpA_C-like"/>
    <property type="match status" value="1"/>
</dbReference>